<dbReference type="InterPro" id="IPR029063">
    <property type="entry name" value="SAM-dependent_MTases_sf"/>
</dbReference>
<dbReference type="RefSeq" id="WP_284316313.1">
    <property type="nucleotide sequence ID" value="NZ_BSPC01000070.1"/>
</dbReference>
<proteinExistence type="predicted"/>
<comment type="caution">
    <text evidence="2">The sequence shown here is derived from an EMBL/GenBank/DDBJ whole genome shotgun (WGS) entry which is preliminary data.</text>
</comment>
<gene>
    <name evidence="2" type="ORF">GCM10007874_63970</name>
</gene>
<dbReference type="SUPFAM" id="SSF53335">
    <property type="entry name" value="S-adenosyl-L-methionine-dependent methyltransferases"/>
    <property type="match status" value="1"/>
</dbReference>
<protein>
    <recommendedName>
        <fullName evidence="1">Methyltransferase domain-containing protein</fullName>
    </recommendedName>
</protein>
<evidence type="ECO:0000313" key="2">
    <source>
        <dbReference type="EMBL" id="GLS23377.1"/>
    </source>
</evidence>
<sequence>MKSDQDLFAKGLATYQKVIDANYMYHREVYGLLHGVLLEETTDGFVFVDLACGTAPASATTLEGTGVGRYVGIDISQPSLEIAKQTLSALPCPFELRCQDFVEAINNWTGPVDVIWIGQSLHHLQLNEKRDFVRTVHNLLPRHGLFLIWETTCFEGEDREGWMERFRQIRPQWPAINDEEFASFDSHHLASDYPETSATWHGMGLDAGFDRADELMTAPNQLARVYRFRHM</sequence>
<dbReference type="InterPro" id="IPR041698">
    <property type="entry name" value="Methyltransf_25"/>
</dbReference>
<dbReference type="Proteomes" id="UP001156882">
    <property type="component" value="Unassembled WGS sequence"/>
</dbReference>
<dbReference type="EMBL" id="BSPC01000070">
    <property type="protein sequence ID" value="GLS23377.1"/>
    <property type="molecule type" value="Genomic_DNA"/>
</dbReference>
<dbReference type="CDD" id="cd02440">
    <property type="entry name" value="AdoMet_MTases"/>
    <property type="match status" value="1"/>
</dbReference>
<organism evidence="2 3">
    <name type="scientific">Labrys miyagiensis</name>
    <dbReference type="NCBI Taxonomy" id="346912"/>
    <lineage>
        <taxon>Bacteria</taxon>
        <taxon>Pseudomonadati</taxon>
        <taxon>Pseudomonadota</taxon>
        <taxon>Alphaproteobacteria</taxon>
        <taxon>Hyphomicrobiales</taxon>
        <taxon>Xanthobacteraceae</taxon>
        <taxon>Labrys</taxon>
    </lineage>
</organism>
<dbReference type="Pfam" id="PF13649">
    <property type="entry name" value="Methyltransf_25"/>
    <property type="match status" value="1"/>
</dbReference>
<feature type="domain" description="Methyltransferase" evidence="1">
    <location>
        <begin position="48"/>
        <end position="144"/>
    </location>
</feature>
<dbReference type="Gene3D" id="3.40.50.150">
    <property type="entry name" value="Vaccinia Virus protein VP39"/>
    <property type="match status" value="1"/>
</dbReference>
<evidence type="ECO:0000259" key="1">
    <source>
        <dbReference type="Pfam" id="PF13649"/>
    </source>
</evidence>
<reference evidence="3" key="1">
    <citation type="journal article" date="2019" name="Int. J. Syst. Evol. Microbiol.">
        <title>The Global Catalogue of Microorganisms (GCM) 10K type strain sequencing project: providing services to taxonomists for standard genome sequencing and annotation.</title>
        <authorList>
            <consortium name="The Broad Institute Genomics Platform"/>
            <consortium name="The Broad Institute Genome Sequencing Center for Infectious Disease"/>
            <person name="Wu L."/>
            <person name="Ma J."/>
        </authorList>
    </citation>
    <scope>NUCLEOTIDE SEQUENCE [LARGE SCALE GENOMIC DNA]</scope>
    <source>
        <strain evidence="3">NBRC 101365</strain>
    </source>
</reference>
<name>A0ABQ6CUV8_9HYPH</name>
<evidence type="ECO:0000313" key="3">
    <source>
        <dbReference type="Proteomes" id="UP001156882"/>
    </source>
</evidence>
<keyword evidence="3" id="KW-1185">Reference proteome</keyword>
<accession>A0ABQ6CUV8</accession>